<dbReference type="Proteomes" id="UP000821853">
    <property type="component" value="Chromosome 2"/>
</dbReference>
<dbReference type="PANTHER" id="PTHR47331:SF1">
    <property type="entry name" value="GAG-LIKE PROTEIN"/>
    <property type="match status" value="1"/>
</dbReference>
<evidence type="ECO:0000313" key="3">
    <source>
        <dbReference type="Proteomes" id="UP000821853"/>
    </source>
</evidence>
<proteinExistence type="predicted"/>
<keyword evidence="3" id="KW-1185">Reference proteome</keyword>
<evidence type="ECO:0000256" key="1">
    <source>
        <dbReference type="SAM" id="MobiDB-lite"/>
    </source>
</evidence>
<feature type="region of interest" description="Disordered" evidence="1">
    <location>
        <begin position="285"/>
        <end position="306"/>
    </location>
</feature>
<dbReference type="PANTHER" id="PTHR47331">
    <property type="entry name" value="PHD-TYPE DOMAIN-CONTAINING PROTEIN"/>
    <property type="match status" value="1"/>
</dbReference>
<sequence length="467" mass="50970">MYFRLIGAHSKPVKATKHGFLEVPIKQPAEMVRLIEFAETIFGWTVQGADLDNGSHGASEPSCAMFITHADPSGSNPEEEMDPSDLWRLEAIGIKETAEGPGLDAEATKKFEREIRKQDGRYEVPLLIQEPELEAHHDNYALAEQRLRMQLRRFRNRPDLLSQYDKTIRDYFKEGYAERVPAQGTRGTTNTYYMPHHGVVRQDAVTTKLRVVFDASSHAPGHPSPLAAASTGEPNHYSAVIRHGNTVVPSGESRIAAEADKVANIPAACEPCVSDHRNVLTAVDESDPPVRPAESTTDSTEAHVGVPSRPPCGDCVVVQDGHGTDLSKDPTTTMYGDANPASVMLLHASDIAAARGSALLREHVVVKCRERAPFPLVRRWPYRSGRWLLRWNLSRRQRFLVSPTLIGAPAFRVGSHEPSGDPCCGELLNGNRAASTAALGGPLPGKLLEATPSAATITVPDARLRSS</sequence>
<dbReference type="VEuPathDB" id="VectorBase:HLOH_063643"/>
<dbReference type="OrthoDB" id="6514112at2759"/>
<reference evidence="2 3" key="1">
    <citation type="journal article" date="2020" name="Cell">
        <title>Large-Scale Comparative Analyses of Tick Genomes Elucidate Their Genetic Diversity and Vector Capacities.</title>
        <authorList>
            <consortium name="Tick Genome and Microbiome Consortium (TIGMIC)"/>
            <person name="Jia N."/>
            <person name="Wang J."/>
            <person name="Shi W."/>
            <person name="Du L."/>
            <person name="Sun Y."/>
            <person name="Zhan W."/>
            <person name="Jiang J.F."/>
            <person name="Wang Q."/>
            <person name="Zhang B."/>
            <person name="Ji P."/>
            <person name="Bell-Sakyi L."/>
            <person name="Cui X.M."/>
            <person name="Yuan T.T."/>
            <person name="Jiang B.G."/>
            <person name="Yang W.F."/>
            <person name="Lam T.T."/>
            <person name="Chang Q.C."/>
            <person name="Ding S.J."/>
            <person name="Wang X.J."/>
            <person name="Zhu J.G."/>
            <person name="Ruan X.D."/>
            <person name="Zhao L."/>
            <person name="Wei J.T."/>
            <person name="Ye R.Z."/>
            <person name="Que T.C."/>
            <person name="Du C.H."/>
            <person name="Zhou Y.H."/>
            <person name="Cheng J.X."/>
            <person name="Dai P.F."/>
            <person name="Guo W.B."/>
            <person name="Han X.H."/>
            <person name="Huang E.J."/>
            <person name="Li L.F."/>
            <person name="Wei W."/>
            <person name="Gao Y.C."/>
            <person name="Liu J.Z."/>
            <person name="Shao H.Z."/>
            <person name="Wang X."/>
            <person name="Wang C.C."/>
            <person name="Yang T.C."/>
            <person name="Huo Q.B."/>
            <person name="Li W."/>
            <person name="Chen H.Y."/>
            <person name="Chen S.E."/>
            <person name="Zhou L.G."/>
            <person name="Ni X.B."/>
            <person name="Tian J.H."/>
            <person name="Sheng Y."/>
            <person name="Liu T."/>
            <person name="Pan Y.S."/>
            <person name="Xia L.Y."/>
            <person name="Li J."/>
            <person name="Zhao F."/>
            <person name="Cao W.C."/>
        </authorList>
    </citation>
    <scope>NUCLEOTIDE SEQUENCE [LARGE SCALE GENOMIC DNA]</scope>
    <source>
        <strain evidence="2">HaeL-2018</strain>
    </source>
</reference>
<dbReference type="EMBL" id="JABSTR010000004">
    <property type="protein sequence ID" value="KAH9367699.1"/>
    <property type="molecule type" value="Genomic_DNA"/>
</dbReference>
<dbReference type="AlphaFoldDB" id="A0A9J6FY04"/>
<gene>
    <name evidence="2" type="ORF">HPB48_000243</name>
</gene>
<evidence type="ECO:0000313" key="2">
    <source>
        <dbReference type="EMBL" id="KAH9367699.1"/>
    </source>
</evidence>
<organism evidence="2 3">
    <name type="scientific">Haemaphysalis longicornis</name>
    <name type="common">Bush tick</name>
    <dbReference type="NCBI Taxonomy" id="44386"/>
    <lineage>
        <taxon>Eukaryota</taxon>
        <taxon>Metazoa</taxon>
        <taxon>Ecdysozoa</taxon>
        <taxon>Arthropoda</taxon>
        <taxon>Chelicerata</taxon>
        <taxon>Arachnida</taxon>
        <taxon>Acari</taxon>
        <taxon>Parasitiformes</taxon>
        <taxon>Ixodida</taxon>
        <taxon>Ixodoidea</taxon>
        <taxon>Ixodidae</taxon>
        <taxon>Haemaphysalinae</taxon>
        <taxon>Haemaphysalis</taxon>
    </lineage>
</organism>
<comment type="caution">
    <text evidence="2">The sequence shown here is derived from an EMBL/GenBank/DDBJ whole genome shotgun (WGS) entry which is preliminary data.</text>
</comment>
<protein>
    <submittedName>
        <fullName evidence="2">Uncharacterized protein</fullName>
    </submittedName>
</protein>
<name>A0A9J6FY04_HAELO</name>
<accession>A0A9J6FY04</accession>